<dbReference type="NCBIfam" id="TIGR02937">
    <property type="entry name" value="sigma70-ECF"/>
    <property type="match status" value="1"/>
</dbReference>
<organism evidence="6 7">
    <name type="scientific">Sphingobacterium nematocida</name>
    <dbReference type="NCBI Taxonomy" id="1513896"/>
    <lineage>
        <taxon>Bacteria</taxon>
        <taxon>Pseudomonadati</taxon>
        <taxon>Bacteroidota</taxon>
        <taxon>Sphingobacteriia</taxon>
        <taxon>Sphingobacteriales</taxon>
        <taxon>Sphingobacteriaceae</taxon>
        <taxon>Sphingobacterium</taxon>
    </lineage>
</organism>
<keyword evidence="4" id="KW-0804">Transcription</keyword>
<dbReference type="GO" id="GO:0016987">
    <property type="term" value="F:sigma factor activity"/>
    <property type="evidence" value="ECO:0007669"/>
    <property type="project" value="UniProtKB-KW"/>
</dbReference>
<keyword evidence="7" id="KW-1185">Reference proteome</keyword>
<dbReference type="InterPro" id="IPR013325">
    <property type="entry name" value="RNA_pol_sigma_r2"/>
</dbReference>
<evidence type="ECO:0000256" key="4">
    <source>
        <dbReference type="ARBA" id="ARBA00023163"/>
    </source>
</evidence>
<keyword evidence="3" id="KW-0238">DNA-binding</keyword>
<dbReference type="InterPro" id="IPR007627">
    <property type="entry name" value="RNA_pol_sigma70_r2"/>
</dbReference>
<evidence type="ECO:0000313" key="7">
    <source>
        <dbReference type="Proteomes" id="UP000190150"/>
    </source>
</evidence>
<dbReference type="AlphaFoldDB" id="A0A1T5CB36"/>
<dbReference type="GO" id="GO:0006352">
    <property type="term" value="P:DNA-templated transcription initiation"/>
    <property type="evidence" value="ECO:0007669"/>
    <property type="project" value="InterPro"/>
</dbReference>
<dbReference type="Gene3D" id="1.10.1740.10">
    <property type="match status" value="1"/>
</dbReference>
<dbReference type="GO" id="GO:0003677">
    <property type="term" value="F:DNA binding"/>
    <property type="evidence" value="ECO:0007669"/>
    <property type="project" value="UniProtKB-KW"/>
</dbReference>
<evidence type="ECO:0000256" key="2">
    <source>
        <dbReference type="ARBA" id="ARBA00023082"/>
    </source>
</evidence>
<proteinExistence type="predicted"/>
<reference evidence="7" key="1">
    <citation type="submission" date="2017-02" db="EMBL/GenBank/DDBJ databases">
        <authorList>
            <person name="Varghese N."/>
            <person name="Submissions S."/>
        </authorList>
    </citation>
    <scope>NUCLEOTIDE SEQUENCE [LARGE SCALE GENOMIC DNA]</scope>
    <source>
        <strain evidence="7">DSM 24091</strain>
    </source>
</reference>
<name>A0A1T5CB36_9SPHI</name>
<evidence type="ECO:0000259" key="5">
    <source>
        <dbReference type="Pfam" id="PF04542"/>
    </source>
</evidence>
<evidence type="ECO:0000313" key="6">
    <source>
        <dbReference type="EMBL" id="SKB56573.1"/>
    </source>
</evidence>
<dbReference type="Pfam" id="PF04542">
    <property type="entry name" value="Sigma70_r2"/>
    <property type="match status" value="1"/>
</dbReference>
<accession>A0A1T5CB36</accession>
<dbReference type="Proteomes" id="UP000190150">
    <property type="component" value="Unassembled WGS sequence"/>
</dbReference>
<protein>
    <submittedName>
        <fullName evidence="6">RNA polymerase sigma factor, sigma-70 family</fullName>
    </submittedName>
</protein>
<sequence length="198" mass="22958">MSKIRQILPLSTEASDQEIIDGVSRGDSRAINKIYKSYFPSVAHMIINNNGSEDEAKDIFQEAVMVLYDKITQQKFELSSKLGTFLYAVCRRLWLKQLTRKGNTANTSDISDFEDILHVEEDIEKHDEIESRFEQMNIALSELGEPCQTLLKDFYIANMSMQDIRDKFGYTNTDNAKTQKYKCLQRLKKIFFNSTLEK</sequence>
<dbReference type="EMBL" id="FUZF01000003">
    <property type="protein sequence ID" value="SKB56573.1"/>
    <property type="molecule type" value="Genomic_DNA"/>
</dbReference>
<dbReference type="PANTHER" id="PTHR43133:SF8">
    <property type="entry name" value="RNA POLYMERASE SIGMA FACTOR HI_1459-RELATED"/>
    <property type="match status" value="1"/>
</dbReference>
<gene>
    <name evidence="6" type="ORF">SAMN05660841_01281</name>
</gene>
<evidence type="ECO:0000256" key="1">
    <source>
        <dbReference type="ARBA" id="ARBA00023015"/>
    </source>
</evidence>
<feature type="domain" description="RNA polymerase sigma-70 region 2" evidence="5">
    <location>
        <begin position="35"/>
        <end position="102"/>
    </location>
</feature>
<dbReference type="RefSeq" id="WP_317042857.1">
    <property type="nucleotide sequence ID" value="NZ_FUZF01000003.1"/>
</dbReference>
<dbReference type="PANTHER" id="PTHR43133">
    <property type="entry name" value="RNA POLYMERASE ECF-TYPE SIGMA FACTO"/>
    <property type="match status" value="1"/>
</dbReference>
<dbReference type="STRING" id="1513896.SAMN05660841_01281"/>
<keyword evidence="1" id="KW-0805">Transcription regulation</keyword>
<dbReference type="SUPFAM" id="SSF88946">
    <property type="entry name" value="Sigma2 domain of RNA polymerase sigma factors"/>
    <property type="match status" value="1"/>
</dbReference>
<keyword evidence="2" id="KW-0731">Sigma factor</keyword>
<dbReference type="InterPro" id="IPR039425">
    <property type="entry name" value="RNA_pol_sigma-70-like"/>
</dbReference>
<dbReference type="InterPro" id="IPR014284">
    <property type="entry name" value="RNA_pol_sigma-70_dom"/>
</dbReference>
<evidence type="ECO:0000256" key="3">
    <source>
        <dbReference type="ARBA" id="ARBA00023125"/>
    </source>
</evidence>